<dbReference type="PANTHER" id="PTHR11735">
    <property type="entry name" value="TRNA N6-ADENOSINE THREONYLCARBAMOYLTRANSFERASE"/>
    <property type="match status" value="1"/>
</dbReference>
<dbReference type="InterPro" id="IPR043129">
    <property type="entry name" value="ATPase_NBD"/>
</dbReference>
<dbReference type="SUPFAM" id="SSF53067">
    <property type="entry name" value="Actin-like ATPase domain"/>
    <property type="match status" value="2"/>
</dbReference>
<feature type="domain" description="Gcp-like" evidence="1">
    <location>
        <begin position="33"/>
        <end position="156"/>
    </location>
</feature>
<dbReference type="Gene3D" id="3.30.420.40">
    <property type="match status" value="2"/>
</dbReference>
<dbReference type="InterPro" id="IPR000905">
    <property type="entry name" value="Gcp-like_dom"/>
</dbReference>
<evidence type="ECO:0000259" key="1">
    <source>
        <dbReference type="Pfam" id="PF00814"/>
    </source>
</evidence>
<dbReference type="STRING" id="1121884.SAMN02745131_04017"/>
<protein>
    <submittedName>
        <fullName evidence="2">tRNA threonylcarbamoyladenosine biosynthesis protein TsaB</fullName>
    </submittedName>
</protein>
<dbReference type="InterPro" id="IPR022496">
    <property type="entry name" value="T6A_TsaB"/>
</dbReference>
<evidence type="ECO:0000313" key="2">
    <source>
        <dbReference type="EMBL" id="SHF97658.1"/>
    </source>
</evidence>
<evidence type="ECO:0000313" key="3">
    <source>
        <dbReference type="Proteomes" id="UP000184048"/>
    </source>
</evidence>
<dbReference type="RefSeq" id="WP_072837129.1">
    <property type="nucleotide sequence ID" value="NZ_FQUU01000026.1"/>
</dbReference>
<dbReference type="AlphaFoldDB" id="A0A1M5G1Q5"/>
<dbReference type="Pfam" id="PF00814">
    <property type="entry name" value="TsaD"/>
    <property type="match status" value="1"/>
</dbReference>
<proteinExistence type="predicted"/>
<sequence>MSYILNIDTAVVSASLCLSKDDEVLKLKINPSQKDHASWIHVAIKEMMEEAGISLQELDAIAVSSGPGSYTGLRVSMATAKGLCYALQKPLITVGTLKMMAVAAMDTTTDLLCPMIDARRMEVFTAVYDHSFSEILTPVNIILENDSFKELLQTNSILFFGNGSEKFKSLTTDPNAYFKNVEANAKHMTGLSFSQFQKHEFADLAYSEPYYGKAFYTPFVKPS</sequence>
<accession>A0A1M5G1Q5</accession>
<reference evidence="2 3" key="1">
    <citation type="submission" date="2016-11" db="EMBL/GenBank/DDBJ databases">
        <authorList>
            <person name="Jaros S."/>
            <person name="Januszkiewicz K."/>
            <person name="Wedrychowicz H."/>
        </authorList>
    </citation>
    <scope>NUCLEOTIDE SEQUENCE [LARGE SCALE GENOMIC DNA]</scope>
    <source>
        <strain evidence="2 3">DSM 18119</strain>
    </source>
</reference>
<dbReference type="NCBIfam" id="TIGR03725">
    <property type="entry name" value="T6A_YeaZ"/>
    <property type="match status" value="1"/>
</dbReference>
<dbReference type="GO" id="GO:0002949">
    <property type="term" value="P:tRNA threonylcarbamoyladenosine modification"/>
    <property type="evidence" value="ECO:0007669"/>
    <property type="project" value="InterPro"/>
</dbReference>
<dbReference type="EMBL" id="FQUU01000026">
    <property type="protein sequence ID" value="SHF97658.1"/>
    <property type="molecule type" value="Genomic_DNA"/>
</dbReference>
<dbReference type="CDD" id="cd24032">
    <property type="entry name" value="ASKHA_NBD_TsaB"/>
    <property type="match status" value="1"/>
</dbReference>
<name>A0A1M5G1Q5_9BACT</name>
<dbReference type="OrthoDB" id="9784166at2"/>
<dbReference type="GO" id="GO:0005829">
    <property type="term" value="C:cytosol"/>
    <property type="evidence" value="ECO:0007669"/>
    <property type="project" value="TreeGrafter"/>
</dbReference>
<organism evidence="2 3">
    <name type="scientific">Flavisolibacter ginsengisoli DSM 18119</name>
    <dbReference type="NCBI Taxonomy" id="1121884"/>
    <lineage>
        <taxon>Bacteria</taxon>
        <taxon>Pseudomonadati</taxon>
        <taxon>Bacteroidota</taxon>
        <taxon>Chitinophagia</taxon>
        <taxon>Chitinophagales</taxon>
        <taxon>Chitinophagaceae</taxon>
        <taxon>Flavisolibacter</taxon>
    </lineage>
</organism>
<dbReference type="Proteomes" id="UP000184048">
    <property type="component" value="Unassembled WGS sequence"/>
</dbReference>
<dbReference type="PANTHER" id="PTHR11735:SF11">
    <property type="entry name" value="TRNA THREONYLCARBAMOYLADENOSINE BIOSYNTHESIS PROTEIN TSAB"/>
    <property type="match status" value="1"/>
</dbReference>
<keyword evidence="3" id="KW-1185">Reference proteome</keyword>
<gene>
    <name evidence="2" type="ORF">SAMN02745131_04017</name>
</gene>